<feature type="binding site" evidence="7">
    <location>
        <position position="111"/>
    </location>
    <ligand>
        <name>S-adenosyl-L-methionine</name>
        <dbReference type="ChEBI" id="CHEBI:59789"/>
    </ligand>
</feature>
<feature type="binding site" evidence="7">
    <location>
        <position position="66"/>
    </location>
    <ligand>
        <name>S-adenosyl-L-methionine</name>
        <dbReference type="ChEBI" id="CHEBI:59789"/>
    </ligand>
</feature>
<keyword evidence="4" id="KW-0808">Transferase</keyword>
<dbReference type="Proteomes" id="UP000446658">
    <property type="component" value="Unassembled WGS sequence"/>
</dbReference>
<evidence type="ECO:0000256" key="7">
    <source>
        <dbReference type="PIRSR" id="PIRSR000398-1"/>
    </source>
</evidence>
<dbReference type="InterPro" id="IPR012327">
    <property type="entry name" value="MeTrfase_D12"/>
</dbReference>
<dbReference type="EC" id="2.1.1.72" evidence="2"/>
<keyword evidence="5" id="KW-0949">S-adenosyl-L-methionine</keyword>
<evidence type="ECO:0000256" key="5">
    <source>
        <dbReference type="ARBA" id="ARBA00022691"/>
    </source>
</evidence>
<comment type="catalytic activity">
    <reaction evidence="6">
        <text>a 2'-deoxyadenosine in DNA + S-adenosyl-L-methionine = an N(6)-methyl-2'-deoxyadenosine in DNA + S-adenosyl-L-homocysteine + H(+)</text>
        <dbReference type="Rhea" id="RHEA:15197"/>
        <dbReference type="Rhea" id="RHEA-COMP:12418"/>
        <dbReference type="Rhea" id="RHEA-COMP:12419"/>
        <dbReference type="ChEBI" id="CHEBI:15378"/>
        <dbReference type="ChEBI" id="CHEBI:57856"/>
        <dbReference type="ChEBI" id="CHEBI:59789"/>
        <dbReference type="ChEBI" id="CHEBI:90615"/>
        <dbReference type="ChEBI" id="CHEBI:90616"/>
        <dbReference type="EC" id="2.1.1.72"/>
    </reaction>
</comment>
<dbReference type="GO" id="GO:0043565">
    <property type="term" value="F:sequence-specific DNA binding"/>
    <property type="evidence" value="ECO:0007669"/>
    <property type="project" value="TreeGrafter"/>
</dbReference>
<dbReference type="EMBL" id="WLYX01000001">
    <property type="protein sequence ID" value="MTD33949.1"/>
    <property type="molecule type" value="Genomic_DNA"/>
</dbReference>
<dbReference type="Gene3D" id="3.40.50.150">
    <property type="entry name" value="Vaccinia Virus protein VP39"/>
    <property type="match status" value="1"/>
</dbReference>
<dbReference type="PRINTS" id="PR00505">
    <property type="entry name" value="D12N6MTFRASE"/>
</dbReference>
<evidence type="ECO:0000256" key="1">
    <source>
        <dbReference type="ARBA" id="ARBA00006594"/>
    </source>
</evidence>
<dbReference type="GO" id="GO:0009307">
    <property type="term" value="P:DNA restriction-modification system"/>
    <property type="evidence" value="ECO:0007669"/>
    <property type="project" value="InterPro"/>
</dbReference>
<evidence type="ECO:0000256" key="3">
    <source>
        <dbReference type="ARBA" id="ARBA00022603"/>
    </source>
</evidence>
<dbReference type="GO" id="GO:0006298">
    <property type="term" value="P:mismatch repair"/>
    <property type="evidence" value="ECO:0007669"/>
    <property type="project" value="TreeGrafter"/>
</dbReference>
<dbReference type="GO" id="GO:0032259">
    <property type="term" value="P:methylation"/>
    <property type="evidence" value="ECO:0007669"/>
    <property type="project" value="UniProtKB-KW"/>
</dbReference>
<keyword evidence="8" id="KW-0238">DNA-binding</keyword>
<dbReference type="GO" id="GO:1904047">
    <property type="term" value="F:S-adenosyl-L-methionine binding"/>
    <property type="evidence" value="ECO:0007669"/>
    <property type="project" value="TreeGrafter"/>
</dbReference>
<dbReference type="GO" id="GO:0009007">
    <property type="term" value="F:site-specific DNA-methyltransferase (adenine-specific) activity"/>
    <property type="evidence" value="ECO:0007669"/>
    <property type="project" value="UniProtKB-EC"/>
</dbReference>
<keyword evidence="9" id="KW-1185">Reference proteome</keyword>
<dbReference type="Pfam" id="PF02086">
    <property type="entry name" value="MethyltransfD12"/>
    <property type="match status" value="1"/>
</dbReference>
<proteinExistence type="inferred from homology"/>
<dbReference type="InterPro" id="IPR012263">
    <property type="entry name" value="M_m6A_EcoRV"/>
</dbReference>
<evidence type="ECO:0000256" key="2">
    <source>
        <dbReference type="ARBA" id="ARBA00011900"/>
    </source>
</evidence>
<comment type="similarity">
    <text evidence="1">Belongs to the N(4)/N(6)-methyltransferase family.</text>
</comment>
<feature type="binding site" evidence="7">
    <location>
        <position position="234"/>
    </location>
    <ligand>
        <name>S-adenosyl-L-methionine</name>
        <dbReference type="ChEBI" id="CHEBI:59789"/>
    </ligand>
</feature>
<dbReference type="InterPro" id="IPR023095">
    <property type="entry name" value="Ade_MeTrfase_dom_2"/>
</dbReference>
<dbReference type="InterPro" id="IPR029063">
    <property type="entry name" value="SAM-dependent_MTases_sf"/>
</dbReference>
<dbReference type="Gene3D" id="1.10.1020.10">
    <property type="entry name" value="Adenine-specific Methyltransferase, Domain 2"/>
    <property type="match status" value="1"/>
</dbReference>
<organism evidence="8 9">
    <name type="scientific">Paludibacterium denitrificans</name>
    <dbReference type="NCBI Taxonomy" id="2675226"/>
    <lineage>
        <taxon>Bacteria</taxon>
        <taxon>Pseudomonadati</taxon>
        <taxon>Pseudomonadota</taxon>
        <taxon>Betaproteobacteria</taxon>
        <taxon>Neisseriales</taxon>
        <taxon>Chromobacteriaceae</taxon>
        <taxon>Paludibacterium</taxon>
    </lineage>
</organism>
<protein>
    <recommendedName>
        <fullName evidence="2">site-specific DNA-methyltransferase (adenine-specific)</fullName>
        <ecNumber evidence="2">2.1.1.72</ecNumber>
    </recommendedName>
</protein>
<evidence type="ECO:0000313" key="8">
    <source>
        <dbReference type="EMBL" id="MTD33949.1"/>
    </source>
</evidence>
<comment type="caution">
    <text evidence="8">The sequence shown here is derived from an EMBL/GenBank/DDBJ whole genome shotgun (WGS) entry which is preliminary data.</text>
</comment>
<reference evidence="8 9" key="1">
    <citation type="submission" date="2019-11" db="EMBL/GenBank/DDBJ databases">
        <title>Draft genome sequence of Paludibacterium sp. dN18-1.</title>
        <authorList>
            <person name="Im W.-T."/>
        </authorList>
    </citation>
    <scope>NUCLEOTIDE SEQUENCE [LARGE SCALE GENOMIC DNA]</scope>
    <source>
        <strain evidence="9">dN 18-1</strain>
    </source>
</reference>
<dbReference type="SUPFAM" id="SSF53335">
    <property type="entry name" value="S-adenosyl-L-methionine-dependent methyltransferases"/>
    <property type="match status" value="1"/>
</dbReference>
<name>A0A844GE71_9NEIS</name>
<evidence type="ECO:0000256" key="6">
    <source>
        <dbReference type="ARBA" id="ARBA00047942"/>
    </source>
</evidence>
<feature type="binding site" evidence="7">
    <location>
        <position position="70"/>
    </location>
    <ligand>
        <name>S-adenosyl-L-methionine</name>
        <dbReference type="ChEBI" id="CHEBI:59789"/>
    </ligand>
</feature>
<evidence type="ECO:0000313" key="9">
    <source>
        <dbReference type="Proteomes" id="UP000446658"/>
    </source>
</evidence>
<evidence type="ECO:0000256" key="4">
    <source>
        <dbReference type="ARBA" id="ARBA00022679"/>
    </source>
</evidence>
<dbReference type="PIRSF" id="PIRSF000398">
    <property type="entry name" value="M_m6A_EcoRV"/>
    <property type="match status" value="1"/>
</dbReference>
<dbReference type="InterPro" id="IPR019294">
    <property type="entry name" value="Translation_reg_Com"/>
</dbReference>
<sequence>MNTPLEDIRCGHCGRKLAEGRYTELSIKCPRCRALNHFRATSHDPSTGVPIKRTYLMPNANPLVPWIGGKRRLAKHILPLFPEHACYVEPFCGAAALYFMKAPAKTEVINDLNGELVNLYRVVQHHLEEFVRQFKWSLISREMFKWLQLTRTEPLTDIQRAARFFYLQKMAFGGKVTGQTFGTATTSAPRLNLLRIEEELSAAHLRLARTYVEHLDWKTCIQKYDRPHTLFYADPPYWKTAGYGVPFPFEEYRALAEVMSSCKGKVILSINDHPDIRDVFAGFRMEQVAIQYSVNQNKGKASAELIICSW</sequence>
<dbReference type="PANTHER" id="PTHR30481:SF4">
    <property type="entry name" value="SITE-SPECIFIC DNA-METHYLTRANSFERASE (ADENINE-SPECIFIC)"/>
    <property type="match status" value="1"/>
</dbReference>
<accession>A0A844GE71</accession>
<dbReference type="PANTHER" id="PTHR30481">
    <property type="entry name" value="DNA ADENINE METHYLASE"/>
    <property type="match status" value="1"/>
</dbReference>
<gene>
    <name evidence="8" type="ORF">GKE73_16005</name>
</gene>
<dbReference type="RefSeq" id="WP_230371133.1">
    <property type="nucleotide sequence ID" value="NZ_WLYX01000001.1"/>
</dbReference>
<keyword evidence="3" id="KW-0489">Methyltransferase</keyword>
<dbReference type="AlphaFoldDB" id="A0A844GE71"/>
<dbReference type="Pfam" id="PF10122">
    <property type="entry name" value="Zn_ribbon_Com"/>
    <property type="match status" value="1"/>
</dbReference>